<evidence type="ECO:0000256" key="1">
    <source>
        <dbReference type="SAM" id="Phobius"/>
    </source>
</evidence>
<accession>D2R4F4</accession>
<dbReference type="KEGG" id="psl:Psta_0615"/>
<evidence type="ECO:0000313" key="2">
    <source>
        <dbReference type="EMBL" id="ADB15302.1"/>
    </source>
</evidence>
<evidence type="ECO:0000313" key="3">
    <source>
        <dbReference type="Proteomes" id="UP000001887"/>
    </source>
</evidence>
<keyword evidence="3" id="KW-1185">Reference proteome</keyword>
<dbReference type="EMBL" id="CP001848">
    <property type="protein sequence ID" value="ADB15302.1"/>
    <property type="molecule type" value="Genomic_DNA"/>
</dbReference>
<proteinExistence type="predicted"/>
<feature type="transmembrane region" description="Helical" evidence="1">
    <location>
        <begin position="30"/>
        <end position="49"/>
    </location>
</feature>
<gene>
    <name evidence="2" type="ordered locus">Psta_0615</name>
</gene>
<dbReference type="Proteomes" id="UP000001887">
    <property type="component" value="Chromosome"/>
</dbReference>
<name>D2R4F4_PIRSD</name>
<sequence length="63" mass="6892" precursor="true">MITSLAIFSNLMVSFFPLLAQASTAKVSVGWGLFLLCIVLGLVVVCRPSHRVLVEKKTKTTKK</sequence>
<keyword evidence="1" id="KW-0472">Membrane</keyword>
<protein>
    <submittedName>
        <fullName evidence="2">Uncharacterized protein</fullName>
    </submittedName>
</protein>
<dbReference type="HOGENOM" id="CLU_2882003_0_0_0"/>
<dbReference type="AlphaFoldDB" id="D2R4F4"/>
<keyword evidence="1" id="KW-0812">Transmembrane</keyword>
<reference evidence="2 3" key="1">
    <citation type="journal article" date="2009" name="Stand. Genomic Sci.">
        <title>Complete genome sequence of Pirellula staleyi type strain (ATCC 27377).</title>
        <authorList>
            <person name="Clum A."/>
            <person name="Tindall B.J."/>
            <person name="Sikorski J."/>
            <person name="Ivanova N."/>
            <person name="Mavrommatis K."/>
            <person name="Lucas S."/>
            <person name="Glavina del Rio T."/>
            <person name="Nolan M."/>
            <person name="Chen F."/>
            <person name="Tice H."/>
            <person name="Pitluck S."/>
            <person name="Cheng J.F."/>
            <person name="Chertkov O."/>
            <person name="Brettin T."/>
            <person name="Han C."/>
            <person name="Detter J.C."/>
            <person name="Kuske C."/>
            <person name="Bruce D."/>
            <person name="Goodwin L."/>
            <person name="Ovchinikova G."/>
            <person name="Pati A."/>
            <person name="Mikhailova N."/>
            <person name="Chen A."/>
            <person name="Palaniappan K."/>
            <person name="Land M."/>
            <person name="Hauser L."/>
            <person name="Chang Y.J."/>
            <person name="Jeffries C.D."/>
            <person name="Chain P."/>
            <person name="Rohde M."/>
            <person name="Goker M."/>
            <person name="Bristow J."/>
            <person name="Eisen J.A."/>
            <person name="Markowitz V."/>
            <person name="Hugenholtz P."/>
            <person name="Kyrpides N.C."/>
            <person name="Klenk H.P."/>
            <person name="Lapidus A."/>
        </authorList>
    </citation>
    <scope>NUCLEOTIDE SEQUENCE [LARGE SCALE GENOMIC DNA]</scope>
    <source>
        <strain evidence="3">ATCC 27377 / DSM 6068 / ICPB 4128</strain>
    </source>
</reference>
<organism evidence="2 3">
    <name type="scientific">Pirellula staleyi (strain ATCC 27377 / DSM 6068 / ICPB 4128)</name>
    <name type="common">Pirella staleyi</name>
    <dbReference type="NCBI Taxonomy" id="530564"/>
    <lineage>
        <taxon>Bacteria</taxon>
        <taxon>Pseudomonadati</taxon>
        <taxon>Planctomycetota</taxon>
        <taxon>Planctomycetia</taxon>
        <taxon>Pirellulales</taxon>
        <taxon>Pirellulaceae</taxon>
        <taxon>Pirellula</taxon>
    </lineage>
</organism>
<keyword evidence="1" id="KW-1133">Transmembrane helix</keyword>